<dbReference type="FunFam" id="3.40.50.2300:FF:000361">
    <property type="entry name" value="Two-component system response regulator"/>
    <property type="match status" value="1"/>
</dbReference>
<dbReference type="InterPro" id="IPR007492">
    <property type="entry name" value="LytTR_DNA-bd_dom"/>
</dbReference>
<dbReference type="PANTHER" id="PTHR37299">
    <property type="entry name" value="TRANSCRIPTIONAL REGULATOR-RELATED"/>
    <property type="match status" value="1"/>
</dbReference>
<feature type="domain" description="HTH LytTR-type" evidence="3">
    <location>
        <begin position="144"/>
        <end position="251"/>
    </location>
</feature>
<dbReference type="OrthoDB" id="1490554at2"/>
<dbReference type="Proteomes" id="UP000002772">
    <property type="component" value="Unassembled WGS sequence"/>
</dbReference>
<dbReference type="GO" id="GO:0000156">
    <property type="term" value="F:phosphorelay response regulator activity"/>
    <property type="evidence" value="ECO:0007669"/>
    <property type="project" value="InterPro"/>
</dbReference>
<evidence type="ECO:0000313" key="4">
    <source>
        <dbReference type="EMBL" id="EGN55582.1"/>
    </source>
</evidence>
<reference evidence="5" key="1">
    <citation type="journal article" date="2011" name="Stand. Genomic Sci.">
        <title>Non-contiguous finished genome sequence of the opportunistic oral pathogen Prevotella multisaccharivorax type strain (PPPA20).</title>
        <authorList>
            <person name="Pati A."/>
            <person name="Gronow S."/>
            <person name="Lu M."/>
            <person name="Lapidus A."/>
            <person name="Nolan M."/>
            <person name="Lucas S."/>
            <person name="Hammon N."/>
            <person name="Deshpande S."/>
            <person name="Cheng J.F."/>
            <person name="Tapia R."/>
            <person name="Han C."/>
            <person name="Goodwin L."/>
            <person name="Pitluck S."/>
            <person name="Liolios K."/>
            <person name="Pagani I."/>
            <person name="Mavromatis K."/>
            <person name="Mikhailova N."/>
            <person name="Huntemann M."/>
            <person name="Chen A."/>
            <person name="Palaniappan K."/>
            <person name="Land M."/>
            <person name="Hauser L."/>
            <person name="Detter J.C."/>
            <person name="Brambilla E.M."/>
            <person name="Rohde M."/>
            <person name="Goker M."/>
            <person name="Woyke T."/>
            <person name="Bristow J."/>
            <person name="Eisen J.A."/>
            <person name="Markowitz V."/>
            <person name="Hugenholtz P."/>
            <person name="Kyrpides N.C."/>
            <person name="Klenk H.P."/>
            <person name="Ivanova N."/>
        </authorList>
    </citation>
    <scope>NUCLEOTIDE SEQUENCE [LARGE SCALE GENOMIC DNA]</scope>
    <source>
        <strain evidence="5">DSM 17128</strain>
    </source>
</reference>
<proteinExistence type="predicted"/>
<sequence>MKKVLIIEDDIFSARHLTKLLRDIDDTIEVHGPLSSVEEVIDELCSNNDYDLIFSDIRLVDGDVFDAFSEVMPQAFVIFTTAYDEYAMQAIKNNGLDYLMKPIDGKELLQAIGKLKLSDAADADANLVKLDRMLSDSHHYRKRFLVNKGDELIMVDANKINYISMDNGKVNAHIDGSSCFSLPVTMAELETQLDPEEFFRLNRQYIANIKGIRKISLSFNSKLIIRLKGLDNEEIVVSKEKTAQLKRWLDQ</sequence>
<name>F8N8E8_9BACT</name>
<dbReference type="AlphaFoldDB" id="F8N8E8"/>
<dbReference type="PANTHER" id="PTHR37299:SF1">
    <property type="entry name" value="STAGE 0 SPORULATION PROTEIN A HOMOLOG"/>
    <property type="match status" value="1"/>
</dbReference>
<dbReference type="PROSITE" id="PS50110">
    <property type="entry name" value="RESPONSE_REGULATORY"/>
    <property type="match status" value="1"/>
</dbReference>
<dbReference type="eggNOG" id="COG3279">
    <property type="taxonomic scope" value="Bacteria"/>
</dbReference>
<dbReference type="PROSITE" id="PS50930">
    <property type="entry name" value="HTH_LYTTR"/>
    <property type="match status" value="1"/>
</dbReference>
<dbReference type="SUPFAM" id="SSF52172">
    <property type="entry name" value="CheY-like"/>
    <property type="match status" value="1"/>
</dbReference>
<dbReference type="EMBL" id="GL945017">
    <property type="protein sequence ID" value="EGN55582.1"/>
    <property type="molecule type" value="Genomic_DNA"/>
</dbReference>
<evidence type="ECO:0000313" key="5">
    <source>
        <dbReference type="Proteomes" id="UP000002772"/>
    </source>
</evidence>
<evidence type="ECO:0000259" key="2">
    <source>
        <dbReference type="PROSITE" id="PS50110"/>
    </source>
</evidence>
<dbReference type="InterPro" id="IPR001789">
    <property type="entry name" value="Sig_transdc_resp-reg_receiver"/>
</dbReference>
<dbReference type="GO" id="GO:0003677">
    <property type="term" value="F:DNA binding"/>
    <property type="evidence" value="ECO:0007669"/>
    <property type="project" value="InterPro"/>
</dbReference>
<keyword evidence="5" id="KW-1185">Reference proteome</keyword>
<dbReference type="InterPro" id="IPR011006">
    <property type="entry name" value="CheY-like_superfamily"/>
</dbReference>
<dbReference type="Pfam" id="PF04397">
    <property type="entry name" value="LytTR"/>
    <property type="match status" value="1"/>
</dbReference>
<dbReference type="RefSeq" id="WP_007572228.1">
    <property type="nucleotide sequence ID" value="NZ_BPTS01000001.1"/>
</dbReference>
<evidence type="ECO:0000259" key="3">
    <source>
        <dbReference type="PROSITE" id="PS50930"/>
    </source>
</evidence>
<dbReference type="STRING" id="688246.Premu_0086"/>
<dbReference type="HOGENOM" id="CLU_000445_14_1_10"/>
<organism evidence="4 5">
    <name type="scientific">Hallella multisaccharivorax DSM 17128</name>
    <dbReference type="NCBI Taxonomy" id="688246"/>
    <lineage>
        <taxon>Bacteria</taxon>
        <taxon>Pseudomonadati</taxon>
        <taxon>Bacteroidota</taxon>
        <taxon>Bacteroidia</taxon>
        <taxon>Bacteroidales</taxon>
        <taxon>Prevotellaceae</taxon>
        <taxon>Hallella</taxon>
    </lineage>
</organism>
<accession>F8N8E8</accession>
<dbReference type="SMART" id="SM00850">
    <property type="entry name" value="LytTR"/>
    <property type="match status" value="1"/>
</dbReference>
<gene>
    <name evidence="4" type="ORF">Premu_0086</name>
</gene>
<dbReference type="Gene3D" id="3.40.50.2300">
    <property type="match status" value="1"/>
</dbReference>
<feature type="domain" description="Response regulatory" evidence="2">
    <location>
        <begin position="3"/>
        <end position="116"/>
    </location>
</feature>
<evidence type="ECO:0000256" key="1">
    <source>
        <dbReference type="PROSITE-ProRule" id="PRU00169"/>
    </source>
</evidence>
<dbReference type="Gene3D" id="2.40.50.1020">
    <property type="entry name" value="LytTr DNA-binding domain"/>
    <property type="match status" value="1"/>
</dbReference>
<keyword evidence="1" id="KW-0597">Phosphoprotein</keyword>
<dbReference type="Pfam" id="PF00072">
    <property type="entry name" value="Response_reg"/>
    <property type="match status" value="1"/>
</dbReference>
<protein>
    <submittedName>
        <fullName evidence="4">Two component transcriptional regulator, LytTR family</fullName>
    </submittedName>
</protein>
<feature type="modified residue" description="4-aspartylphosphate" evidence="1">
    <location>
        <position position="56"/>
    </location>
</feature>
<dbReference type="InterPro" id="IPR046947">
    <property type="entry name" value="LytR-like"/>
</dbReference>
<dbReference type="SMART" id="SM00448">
    <property type="entry name" value="REC"/>
    <property type="match status" value="1"/>
</dbReference>